<name>A0AA38NV94_9AGAR</name>
<dbReference type="EMBL" id="MU807752">
    <property type="protein sequence ID" value="KAJ3831148.1"/>
    <property type="molecule type" value="Genomic_DNA"/>
</dbReference>
<dbReference type="GO" id="GO:0009423">
    <property type="term" value="P:chorismate biosynthetic process"/>
    <property type="evidence" value="ECO:0007669"/>
    <property type="project" value="TreeGrafter"/>
</dbReference>
<dbReference type="Gene3D" id="3.65.10.10">
    <property type="entry name" value="Enolpyruvate transferase domain"/>
    <property type="match status" value="1"/>
</dbReference>
<evidence type="ECO:0000313" key="4">
    <source>
        <dbReference type="EMBL" id="KAJ3831148.1"/>
    </source>
</evidence>
<dbReference type="InterPro" id="IPR013792">
    <property type="entry name" value="RNA3'P_cycl/enolpyr_Trfase_a/b"/>
</dbReference>
<feature type="region of interest" description="Disordered" evidence="2">
    <location>
        <begin position="75"/>
        <end position="115"/>
    </location>
</feature>
<dbReference type="Proteomes" id="UP001163846">
    <property type="component" value="Unassembled WGS sequence"/>
</dbReference>
<dbReference type="Pfam" id="PF00275">
    <property type="entry name" value="EPSP_synthase"/>
    <property type="match status" value="1"/>
</dbReference>
<sequence length="335" mass="37827">AKDNPPPQRLHGPRQPWTLWLREKGGWGENFCGLDGCLPSGPFVLPYFYFLTLFLSASHPQLPPSQHNDSVVYAPRDFCKSDPPGDEKDVDTETGMDKDKGEEARMKRRGMKQSISDDHRKLLDNVSGFVVPGKLTALQESQEQGRPTKCIPLEPSNSSDGTNTYRRLLQTRSSLMHLLEPTQKAVLASDSIKLASPDPESWILSTLSPSLCSPVLVRLNVLACPLIFKISLSRRCFRSLPKCKRIMIAVVRRLSGDAGRWRRRLRAIQEQGRPAKKDRGSKLKKGANVHCYDNHRVAMAFSVLASVIPDTILEEKRCVEKTWPNWWDDLQNKVC</sequence>
<organism evidence="4 5">
    <name type="scientific">Lentinula raphanica</name>
    <dbReference type="NCBI Taxonomy" id="153919"/>
    <lineage>
        <taxon>Eukaryota</taxon>
        <taxon>Fungi</taxon>
        <taxon>Dikarya</taxon>
        <taxon>Basidiomycota</taxon>
        <taxon>Agaricomycotina</taxon>
        <taxon>Agaricomycetes</taxon>
        <taxon>Agaricomycetidae</taxon>
        <taxon>Agaricales</taxon>
        <taxon>Marasmiineae</taxon>
        <taxon>Omphalotaceae</taxon>
        <taxon>Lentinula</taxon>
    </lineage>
</organism>
<keyword evidence="5" id="KW-1185">Reference proteome</keyword>
<feature type="region of interest" description="Disordered" evidence="2">
    <location>
        <begin position="141"/>
        <end position="163"/>
    </location>
</feature>
<dbReference type="AlphaFoldDB" id="A0AA38NV94"/>
<reference evidence="4" key="1">
    <citation type="submission" date="2022-08" db="EMBL/GenBank/DDBJ databases">
        <authorList>
            <consortium name="DOE Joint Genome Institute"/>
            <person name="Min B."/>
            <person name="Riley R."/>
            <person name="Sierra-Patev S."/>
            <person name="Naranjo-Ortiz M."/>
            <person name="Looney B."/>
            <person name="Konkel Z."/>
            <person name="Slot J.C."/>
            <person name="Sakamoto Y."/>
            <person name="Steenwyk J.L."/>
            <person name="Rokas A."/>
            <person name="Carro J."/>
            <person name="Camarero S."/>
            <person name="Ferreira P."/>
            <person name="Molpeceres G."/>
            <person name="Ruiz-Duenas F.J."/>
            <person name="Serrano A."/>
            <person name="Henrissat B."/>
            <person name="Drula E."/>
            <person name="Hughes K.W."/>
            <person name="Mata J.L."/>
            <person name="Ishikawa N.K."/>
            <person name="Vargas-Isla R."/>
            <person name="Ushijima S."/>
            <person name="Smith C.A."/>
            <person name="Ahrendt S."/>
            <person name="Andreopoulos W."/>
            <person name="He G."/>
            <person name="Labutti K."/>
            <person name="Lipzen A."/>
            <person name="Ng V."/>
            <person name="Sandor L."/>
            <person name="Barry K."/>
            <person name="Martinez A.T."/>
            <person name="Xiao Y."/>
            <person name="Gibbons J.G."/>
            <person name="Terashima K."/>
            <person name="Hibbett D.S."/>
            <person name="Grigoriev I.V."/>
        </authorList>
    </citation>
    <scope>NUCLEOTIDE SEQUENCE</scope>
    <source>
        <strain evidence="4">TFB9207</strain>
    </source>
</reference>
<protein>
    <recommendedName>
        <fullName evidence="3">Enolpyruvate transferase domain-containing protein</fullName>
    </recommendedName>
</protein>
<dbReference type="InterPro" id="IPR036968">
    <property type="entry name" value="Enolpyruvate_Tfrase_sf"/>
</dbReference>
<dbReference type="PANTHER" id="PTHR21090:SF5">
    <property type="entry name" value="PENTAFUNCTIONAL AROM POLYPEPTIDE"/>
    <property type="match status" value="1"/>
</dbReference>
<feature type="non-terminal residue" evidence="4">
    <location>
        <position position="335"/>
    </location>
</feature>
<evidence type="ECO:0000259" key="3">
    <source>
        <dbReference type="Pfam" id="PF00275"/>
    </source>
</evidence>
<feature type="compositionally biased region" description="Basic and acidic residues" evidence="2">
    <location>
        <begin position="77"/>
        <end position="87"/>
    </location>
</feature>
<feature type="non-terminal residue" evidence="4">
    <location>
        <position position="1"/>
    </location>
</feature>
<dbReference type="GO" id="GO:0003866">
    <property type="term" value="F:3-phosphoshikimate 1-carboxyvinyltransferase activity"/>
    <property type="evidence" value="ECO:0007669"/>
    <property type="project" value="TreeGrafter"/>
</dbReference>
<feature type="compositionally biased region" description="Basic and acidic residues" evidence="2">
    <location>
        <begin position="95"/>
        <end position="105"/>
    </location>
</feature>
<dbReference type="PANTHER" id="PTHR21090">
    <property type="entry name" value="AROM/DEHYDROQUINATE SYNTHASE"/>
    <property type="match status" value="1"/>
</dbReference>
<evidence type="ECO:0000256" key="2">
    <source>
        <dbReference type="SAM" id="MobiDB-lite"/>
    </source>
</evidence>
<dbReference type="SUPFAM" id="SSF55205">
    <property type="entry name" value="EPT/RTPC-like"/>
    <property type="match status" value="1"/>
</dbReference>
<proteinExistence type="predicted"/>
<comment type="caution">
    <text evidence="4">The sequence shown here is derived from an EMBL/GenBank/DDBJ whole genome shotgun (WGS) entry which is preliminary data.</text>
</comment>
<keyword evidence="1" id="KW-0808">Transferase</keyword>
<feature type="domain" description="Enolpyruvate transferase" evidence="3">
    <location>
        <begin position="283"/>
        <end position="330"/>
    </location>
</feature>
<dbReference type="InterPro" id="IPR001986">
    <property type="entry name" value="Enolpyruvate_Tfrase_dom"/>
</dbReference>
<evidence type="ECO:0000313" key="5">
    <source>
        <dbReference type="Proteomes" id="UP001163846"/>
    </source>
</evidence>
<gene>
    <name evidence="4" type="ORF">F5878DRAFT_677553</name>
</gene>
<accession>A0AA38NV94</accession>
<evidence type="ECO:0000256" key="1">
    <source>
        <dbReference type="ARBA" id="ARBA00022679"/>
    </source>
</evidence>